<evidence type="ECO:0000313" key="4">
    <source>
        <dbReference type="Proteomes" id="UP000799423"/>
    </source>
</evidence>
<accession>A0A6A7ALX8</accession>
<protein>
    <recommendedName>
        <fullName evidence="5">4Fe-4S ferredoxin-type domain-containing protein</fullName>
    </recommendedName>
</protein>
<dbReference type="AlphaFoldDB" id="A0A6A7ALX8"/>
<evidence type="ECO:0000313" key="3">
    <source>
        <dbReference type="EMBL" id="KAF2843963.1"/>
    </source>
</evidence>
<evidence type="ECO:0000256" key="1">
    <source>
        <dbReference type="SAM" id="SignalP"/>
    </source>
</evidence>
<gene>
    <name evidence="2" type="ORF">T440DRAFT_73455</name>
    <name evidence="3" type="ORF">T440DRAFT_73473</name>
</gene>
<evidence type="ECO:0008006" key="5">
    <source>
        <dbReference type="Google" id="ProtNLM"/>
    </source>
</evidence>
<name>A0A6A7ALX8_9PLEO</name>
<keyword evidence="1" id="KW-0732">Signal</keyword>
<dbReference type="Proteomes" id="UP000799423">
    <property type="component" value="Unassembled WGS sequence"/>
</dbReference>
<evidence type="ECO:0000313" key="2">
    <source>
        <dbReference type="EMBL" id="KAF2843962.1"/>
    </source>
</evidence>
<feature type="chain" id="PRO_5040607586" description="4Fe-4S ferredoxin-type domain-containing protein" evidence="1">
    <location>
        <begin position="21"/>
        <end position="89"/>
    </location>
</feature>
<organism evidence="3 4">
    <name type="scientific">Plenodomus tracheiphilus IPT5</name>
    <dbReference type="NCBI Taxonomy" id="1408161"/>
    <lineage>
        <taxon>Eukaryota</taxon>
        <taxon>Fungi</taxon>
        <taxon>Dikarya</taxon>
        <taxon>Ascomycota</taxon>
        <taxon>Pezizomycotina</taxon>
        <taxon>Dothideomycetes</taxon>
        <taxon>Pleosporomycetidae</taxon>
        <taxon>Pleosporales</taxon>
        <taxon>Pleosporineae</taxon>
        <taxon>Leptosphaeriaceae</taxon>
        <taxon>Plenodomus</taxon>
    </lineage>
</organism>
<reference evidence="3" key="1">
    <citation type="submission" date="2020-01" db="EMBL/GenBank/DDBJ databases">
        <authorList>
            <consortium name="DOE Joint Genome Institute"/>
            <person name="Haridas S."/>
            <person name="Albert R."/>
            <person name="Binder M."/>
            <person name="Bloem J."/>
            <person name="Labutti K."/>
            <person name="Salamov A."/>
            <person name="Andreopoulos B."/>
            <person name="Baker S.E."/>
            <person name="Barry K."/>
            <person name="Bills G."/>
            <person name="Bluhm B.H."/>
            <person name="Cannon C."/>
            <person name="Castanera R."/>
            <person name="Culley D.E."/>
            <person name="Daum C."/>
            <person name="Ezra D."/>
            <person name="Gonzalez J.B."/>
            <person name="Henrissat B."/>
            <person name="Kuo A."/>
            <person name="Liang C."/>
            <person name="Lipzen A."/>
            <person name="Lutzoni F."/>
            <person name="Magnuson J."/>
            <person name="Mondo S."/>
            <person name="Nolan M."/>
            <person name="Ohm R."/>
            <person name="Pangilinan J."/>
            <person name="Park H.-J."/>
            <person name="Ramirez L."/>
            <person name="Alfaro M."/>
            <person name="Sun H."/>
            <person name="Tritt A."/>
            <person name="Yoshinaga Y."/>
            <person name="Zwiers L.-H."/>
            <person name="Turgeon B.G."/>
            <person name="Goodwin S.B."/>
            <person name="Spatafora J.W."/>
            <person name="Crous P.W."/>
            <person name="Grigoriev I.V."/>
        </authorList>
    </citation>
    <scope>NUCLEOTIDE SEQUENCE</scope>
    <source>
        <strain evidence="3">IPT5</strain>
    </source>
</reference>
<dbReference type="EMBL" id="MU006453">
    <property type="protein sequence ID" value="KAF2843962.1"/>
    <property type="molecule type" value="Genomic_DNA"/>
</dbReference>
<dbReference type="OrthoDB" id="3805171at2759"/>
<sequence length="89" mass="9396">MVRVFLTFVLLTTTLAPASAWISKAQCCAGKQCFDCIYNGKASDSGHDAVCGPSCVSWQKNTDIGYTCFGCLSSCPASRRLTAGSKGKC</sequence>
<keyword evidence="4" id="KW-1185">Reference proteome</keyword>
<feature type="signal peptide" evidence="1">
    <location>
        <begin position="1"/>
        <end position="20"/>
    </location>
</feature>
<dbReference type="EMBL" id="MU006453">
    <property type="protein sequence ID" value="KAF2843963.1"/>
    <property type="molecule type" value="Genomic_DNA"/>
</dbReference>
<proteinExistence type="predicted"/>